<keyword evidence="5" id="KW-0378">Hydrolase</keyword>
<dbReference type="SMART" id="SM01340">
    <property type="entry name" value="DNA_mis_repair"/>
    <property type="match status" value="1"/>
</dbReference>
<keyword evidence="5" id="KW-0540">Nuclease</keyword>
<dbReference type="CDD" id="cd16926">
    <property type="entry name" value="HATPase_MutL-MLH-PMS-like"/>
    <property type="match status" value="1"/>
</dbReference>
<dbReference type="RefSeq" id="WP_216517917.1">
    <property type="nucleotide sequence ID" value="NZ_JAHLPM010000004.1"/>
</dbReference>
<dbReference type="HAMAP" id="MF_00149">
    <property type="entry name" value="DNA_mis_repair"/>
    <property type="match status" value="1"/>
</dbReference>
<evidence type="ECO:0000313" key="6">
    <source>
        <dbReference type="Proteomes" id="UP000749471"/>
    </source>
</evidence>
<dbReference type="GO" id="GO:0004519">
    <property type="term" value="F:endonuclease activity"/>
    <property type="evidence" value="ECO:0007669"/>
    <property type="project" value="UniProtKB-KW"/>
</dbReference>
<dbReference type="NCBIfam" id="TIGR00585">
    <property type="entry name" value="mutl"/>
    <property type="match status" value="1"/>
</dbReference>
<evidence type="ECO:0000256" key="2">
    <source>
        <dbReference type="HAMAP-Rule" id="MF_00149"/>
    </source>
</evidence>
<comment type="caution">
    <text evidence="5">The sequence shown here is derived from an EMBL/GenBank/DDBJ whole genome shotgun (WGS) entry which is preliminary data.</text>
</comment>
<sequence>MGKIKLLDNLTIQKIAAGEVIERPASIVKELIENSLDANSSNIVVEINNGGKSYIRVTDDGDGITDDDLDLAFERHSTSKLSTIDDIYNIISLGFRGEALASISNVSKVQVMTKTKDSLGGIHAVIEEGKVVSKDTVGCPKGTTMIVKDLFYNLPVRKKFLKSDLVEFNHVSDIVYKLALGNYNTSFKLIKDNKVILKTSNNNSLITNIYTILGKDIAKNLISISFEKDDFKLNGYISNNNLYRSNRSHQYLYINNRYINNNIITDAIERQYKSIIPINRFPVFTLFIEMNPGNLDVNIHPTKQEVKFVNQEEVINIISSTIRDSLNPSLVIPRVTFDNTKDVKKQEELPLLFEEPSIDIYKDVVVKDMTTHYKDNENEDDVKYKNPITADYTNHITKKDITSESIEEQVIEIDEIRRDPINEVLLNISPIGVVFSTYILAEDREQDKLYIVDQHAAHERIMYEKFKEEFEKETIVTQQLLVPEVIELTNIEMSNLLENITLYNKLGFDIEEFGSSSIIIRGVPLVFGKPNIKNLFFDILDNLKQDIKSNYEMKIEKIMKIACTKAVKGGDSLSNIEIESLINQLNKCENPHSCPHGRPTMIEITKKDMEKKFLRIN</sequence>
<comment type="function">
    <text evidence="2">This protein is involved in the repair of mismatches in DNA. It is required for dam-dependent methyl-directed DNA mismatch repair. May act as a 'molecular matchmaker', a protein that promotes the formation of a stable complex between two or more DNA-binding proteins in an ATP-dependent manner without itself being part of a final effector complex.</text>
</comment>
<evidence type="ECO:0000313" key="5">
    <source>
        <dbReference type="EMBL" id="MBU5437625.1"/>
    </source>
</evidence>
<gene>
    <name evidence="2 5" type="primary">mutL</name>
    <name evidence="5" type="ORF">KQI42_06380</name>
</gene>
<name>A0ABS6E3Y9_9FIRM</name>
<accession>A0ABS6E3Y9</accession>
<dbReference type="Pfam" id="PF13589">
    <property type="entry name" value="HATPase_c_3"/>
    <property type="match status" value="1"/>
</dbReference>
<keyword evidence="1 2" id="KW-0234">DNA repair</keyword>
<dbReference type="SMART" id="SM00853">
    <property type="entry name" value="MutL_C"/>
    <property type="match status" value="1"/>
</dbReference>
<dbReference type="InterPro" id="IPR038973">
    <property type="entry name" value="MutL/Mlh/Pms-like"/>
</dbReference>
<feature type="domain" description="MutL C-terminal dimerisation" evidence="3">
    <location>
        <begin position="430"/>
        <end position="573"/>
    </location>
</feature>
<keyword evidence="2" id="KW-0227">DNA damage</keyword>
<keyword evidence="6" id="KW-1185">Reference proteome</keyword>
<evidence type="ECO:0000259" key="3">
    <source>
        <dbReference type="SMART" id="SM00853"/>
    </source>
</evidence>
<comment type="similarity">
    <text evidence="2">Belongs to the DNA mismatch repair MutL/HexB family.</text>
</comment>
<feature type="domain" description="DNA mismatch repair protein S5" evidence="4">
    <location>
        <begin position="209"/>
        <end position="327"/>
    </location>
</feature>
<dbReference type="InterPro" id="IPR020667">
    <property type="entry name" value="DNA_mismatch_repair_MutL"/>
</dbReference>
<proteinExistence type="inferred from homology"/>
<evidence type="ECO:0000259" key="4">
    <source>
        <dbReference type="SMART" id="SM01340"/>
    </source>
</evidence>
<evidence type="ECO:0000256" key="1">
    <source>
        <dbReference type="ARBA" id="ARBA00023204"/>
    </source>
</evidence>
<dbReference type="InterPro" id="IPR014762">
    <property type="entry name" value="DNA_mismatch_repair_CS"/>
</dbReference>
<dbReference type="Proteomes" id="UP000749471">
    <property type="component" value="Unassembled WGS sequence"/>
</dbReference>
<protein>
    <recommendedName>
        <fullName evidence="2">DNA mismatch repair protein MutL</fullName>
    </recommendedName>
</protein>
<dbReference type="CDD" id="cd00782">
    <property type="entry name" value="MutL_Trans"/>
    <property type="match status" value="1"/>
</dbReference>
<dbReference type="EMBL" id="JAHLPM010000004">
    <property type="protein sequence ID" value="MBU5437625.1"/>
    <property type="molecule type" value="Genomic_DNA"/>
</dbReference>
<dbReference type="PROSITE" id="PS00058">
    <property type="entry name" value="DNA_MISMATCH_REPAIR_1"/>
    <property type="match status" value="1"/>
</dbReference>
<dbReference type="Pfam" id="PF01119">
    <property type="entry name" value="DNA_mis_repair"/>
    <property type="match status" value="1"/>
</dbReference>
<organism evidence="5 6">
    <name type="scientific">Tissierella simiarum</name>
    <dbReference type="NCBI Taxonomy" id="2841534"/>
    <lineage>
        <taxon>Bacteria</taxon>
        <taxon>Bacillati</taxon>
        <taxon>Bacillota</taxon>
        <taxon>Tissierellia</taxon>
        <taxon>Tissierellales</taxon>
        <taxon>Tissierellaceae</taxon>
        <taxon>Tissierella</taxon>
    </lineage>
</organism>
<dbReference type="PANTHER" id="PTHR10073:SF12">
    <property type="entry name" value="DNA MISMATCH REPAIR PROTEIN MLH1"/>
    <property type="match status" value="1"/>
</dbReference>
<keyword evidence="5" id="KW-0255">Endonuclease</keyword>
<dbReference type="InterPro" id="IPR002099">
    <property type="entry name" value="MutL/Mlh/PMS"/>
</dbReference>
<dbReference type="Pfam" id="PF08676">
    <property type="entry name" value="MutL_C"/>
    <property type="match status" value="1"/>
</dbReference>
<dbReference type="PANTHER" id="PTHR10073">
    <property type="entry name" value="DNA MISMATCH REPAIR PROTEIN MLH, PMS, MUTL"/>
    <property type="match status" value="1"/>
</dbReference>
<dbReference type="InterPro" id="IPR014790">
    <property type="entry name" value="MutL_C"/>
</dbReference>
<reference evidence="5 6" key="1">
    <citation type="submission" date="2021-06" db="EMBL/GenBank/DDBJ databases">
        <authorList>
            <person name="Sun Q."/>
            <person name="Li D."/>
        </authorList>
    </citation>
    <scope>NUCLEOTIDE SEQUENCE [LARGE SCALE GENOMIC DNA]</scope>
    <source>
        <strain evidence="5 6">MSJ-40</strain>
    </source>
</reference>
<dbReference type="InterPro" id="IPR013507">
    <property type="entry name" value="DNA_mismatch_S5_2-like"/>
</dbReference>